<dbReference type="InterPro" id="IPR008979">
    <property type="entry name" value="Galactose-bd-like_sf"/>
</dbReference>
<comment type="similarity">
    <text evidence="1">Belongs to the glycosyl hydrolase 43 family.</text>
</comment>
<dbReference type="EMBL" id="FNDO01000006">
    <property type="protein sequence ID" value="SDH47261.1"/>
    <property type="molecule type" value="Genomic_DNA"/>
</dbReference>
<dbReference type="GO" id="GO:0045493">
    <property type="term" value="P:xylan catabolic process"/>
    <property type="evidence" value="ECO:0007669"/>
    <property type="project" value="UniProtKB-KW"/>
</dbReference>
<dbReference type="Gene3D" id="2.115.10.20">
    <property type="entry name" value="Glycosyl hydrolase domain, family 43"/>
    <property type="match status" value="1"/>
</dbReference>
<dbReference type="Proteomes" id="UP000181870">
    <property type="component" value="Unassembled WGS sequence"/>
</dbReference>
<dbReference type="Gene3D" id="2.60.120.260">
    <property type="entry name" value="Galactose-binding domain-like"/>
    <property type="match status" value="3"/>
</dbReference>
<dbReference type="GO" id="GO:0030246">
    <property type="term" value="F:carbohydrate binding"/>
    <property type="evidence" value="ECO:0007669"/>
    <property type="project" value="InterPro"/>
</dbReference>
<dbReference type="RefSeq" id="WP_074636218.1">
    <property type="nucleotide sequence ID" value="NZ_FNDO01000006.1"/>
</dbReference>
<feature type="domain" description="CBM6" evidence="8">
    <location>
        <begin position="673"/>
        <end position="806"/>
    </location>
</feature>
<evidence type="ECO:0000256" key="7">
    <source>
        <dbReference type="SAM" id="SignalP"/>
    </source>
</evidence>
<evidence type="ECO:0000313" key="9">
    <source>
        <dbReference type="EMBL" id="SDH47261.1"/>
    </source>
</evidence>
<evidence type="ECO:0000256" key="3">
    <source>
        <dbReference type="ARBA" id="ARBA00022729"/>
    </source>
</evidence>
<dbReference type="PANTHER" id="PTHR43772">
    <property type="entry name" value="ENDO-1,4-BETA-XYLANASE"/>
    <property type="match status" value="1"/>
</dbReference>
<evidence type="ECO:0000256" key="5">
    <source>
        <dbReference type="ARBA" id="ARBA00023277"/>
    </source>
</evidence>
<organism evidence="9 10">
    <name type="scientific">Bacteroides ovatus</name>
    <dbReference type="NCBI Taxonomy" id="28116"/>
    <lineage>
        <taxon>Bacteria</taxon>
        <taxon>Pseudomonadati</taxon>
        <taxon>Bacteroidota</taxon>
        <taxon>Bacteroidia</taxon>
        <taxon>Bacteroidales</taxon>
        <taxon>Bacteroidaceae</taxon>
        <taxon>Bacteroides</taxon>
    </lineage>
</organism>
<dbReference type="Pfam" id="PF04616">
    <property type="entry name" value="Glyco_hydro_43"/>
    <property type="match status" value="1"/>
</dbReference>
<evidence type="ECO:0000313" key="10">
    <source>
        <dbReference type="Proteomes" id="UP000181870"/>
    </source>
</evidence>
<evidence type="ECO:0000256" key="6">
    <source>
        <dbReference type="ARBA" id="ARBA00023295"/>
    </source>
</evidence>
<evidence type="ECO:0000256" key="1">
    <source>
        <dbReference type="ARBA" id="ARBA00009865"/>
    </source>
</evidence>
<dbReference type="InterPro" id="IPR023296">
    <property type="entry name" value="Glyco_hydro_beta-prop_sf"/>
</dbReference>
<feature type="signal peptide" evidence="7">
    <location>
        <begin position="1"/>
        <end position="26"/>
    </location>
</feature>
<feature type="domain" description="CBM6" evidence="8">
    <location>
        <begin position="536"/>
        <end position="665"/>
    </location>
</feature>
<name>A0A1G8CNZ4_BACOV</name>
<dbReference type="SMART" id="SM00606">
    <property type="entry name" value="CBD_IV"/>
    <property type="match status" value="2"/>
</dbReference>
<proteinExistence type="inferred from homology"/>
<dbReference type="GO" id="GO:0004553">
    <property type="term" value="F:hydrolase activity, hydrolyzing O-glycosyl compounds"/>
    <property type="evidence" value="ECO:0007669"/>
    <property type="project" value="InterPro"/>
</dbReference>
<dbReference type="InterPro" id="IPR006710">
    <property type="entry name" value="Glyco_hydro_43"/>
</dbReference>
<accession>A0A1G8CNZ4</accession>
<evidence type="ECO:0000259" key="8">
    <source>
        <dbReference type="PROSITE" id="PS51175"/>
    </source>
</evidence>
<dbReference type="PANTHER" id="PTHR43772:SF2">
    <property type="entry name" value="PUTATIVE (AFU_ORTHOLOGUE AFUA_2G04480)-RELATED"/>
    <property type="match status" value="1"/>
</dbReference>
<dbReference type="InterPro" id="IPR052176">
    <property type="entry name" value="Glycosyl_Hydrlase_43_Enz"/>
</dbReference>
<keyword evidence="5" id="KW-0119">Carbohydrate metabolism</keyword>
<dbReference type="InterPro" id="IPR006584">
    <property type="entry name" value="Cellulose-bd_IV"/>
</dbReference>
<protein>
    <submittedName>
        <fullName evidence="9">Glycosyl hydrolases family 43</fullName>
    </submittedName>
</protein>
<dbReference type="CDD" id="cd08990">
    <property type="entry name" value="GH43_AXH_like"/>
    <property type="match status" value="1"/>
</dbReference>
<evidence type="ECO:0000256" key="2">
    <source>
        <dbReference type="ARBA" id="ARBA00022651"/>
    </source>
</evidence>
<dbReference type="Pfam" id="PF18099">
    <property type="entry name" value="CBM_35_2"/>
    <property type="match status" value="1"/>
</dbReference>
<keyword evidence="6" id="KW-0326">Glycosidase</keyword>
<keyword evidence="3 7" id="KW-0732">Signal</keyword>
<dbReference type="InterPro" id="IPR005084">
    <property type="entry name" value="CBM6"/>
</dbReference>
<dbReference type="CDD" id="cd04080">
    <property type="entry name" value="CBM6_cellulase-like"/>
    <property type="match status" value="2"/>
</dbReference>
<gene>
    <name evidence="9" type="ORF">SAMN05192582_100680</name>
</gene>
<evidence type="ECO:0000256" key="4">
    <source>
        <dbReference type="ARBA" id="ARBA00022801"/>
    </source>
</evidence>
<feature type="chain" id="PRO_5010367283" evidence="7">
    <location>
        <begin position="27"/>
        <end position="808"/>
    </location>
</feature>
<keyword evidence="4 9" id="KW-0378">Hydrolase</keyword>
<keyword evidence="2" id="KW-0624">Polysaccharide degradation</keyword>
<reference evidence="9 10" key="1">
    <citation type="submission" date="2016-10" db="EMBL/GenBank/DDBJ databases">
        <authorList>
            <person name="de Groot N.N."/>
        </authorList>
    </citation>
    <scope>NUCLEOTIDE SEQUENCE [LARGE SCALE GENOMIC DNA]</scope>
    <source>
        <strain evidence="9 10">NLAE-zl-C57</strain>
    </source>
</reference>
<feature type="domain" description="CBM6" evidence="8">
    <location>
        <begin position="47"/>
        <end position="186"/>
    </location>
</feature>
<sequence length="808" mass="90964">MKPFTRKASHYLLLMALAAGTLGASASVTEDIKTYKGTPFKKLEVPGTIEVEDYDEGGPGVAYNFKNSQNGNAKSYREDKGVALSKNGQKIIIGNTSGGDWTNYTIQVTQDGIYTIETFCVSGSGNGRFYYELDGKPACKLQHAPDDNWDRVDRSVKTEGVRMKAGKHILKWYTYGGMNIDKFVFTRTGDLVGGNAEQGGFDYKYPIVTKQKRNPLFVNLPSQMHNSPFTGNLYTADPSAHVWKINGKDRLYVYASHDMEPTKGCDHMDRYHVFSTEDMKTWTDHGEILNAEQTNKATGFTGDGFMWAPDCAYNPKDKNYYFYYPHKVNIKETGKAEWRIFVATSKEPAANFKVKGYIAGIPSTIDPCVFVDDDGQPYIYTSGAGKGGWGCKLKKDDWTKLDGEMTPMSGFVDFHEAPWVFKRNGKYYMIHSDNHRTNIGGNQMIHAISDNPLGPWKNCGVYMYPTGEETTHGSIVEFKGKWYMFYHTSNFSGQGALRSVCFDPVEFNADGTIKVVRNWGTPKGGKAPEVSLAKATKIEAENFNEGGSHYGYYKRPEEGDIKVETKDGATYLSHNKRKEWTRYTINVKDAGRYNITCMMRQNRGGSRFYLGVDGTWVRSSEINLTSPSNKWEAMTLSNIEMQPGEHYIEWRSMMGDIDLDWISVEAAVNSAPGVIEAEDYDDNGYEFKNGNLGNHKNYRNDKGVAISVNNTCVHVSNTSRGDWMNYTFKAQEGTYDVIVYAATINNGGFSLSFDDYAQESEEFSVKTGDWQKYEPFKMENVKLTAGKHVMTLNIVNAINIDRIEFVKK</sequence>
<dbReference type="AlphaFoldDB" id="A0A1G8CNZ4"/>
<dbReference type="SUPFAM" id="SSF75005">
    <property type="entry name" value="Arabinanase/levansucrase/invertase"/>
    <property type="match status" value="1"/>
</dbReference>
<keyword evidence="2" id="KW-0858">Xylan degradation</keyword>
<dbReference type="InterPro" id="IPR041342">
    <property type="entry name" value="CBM35"/>
</dbReference>
<dbReference type="SUPFAM" id="SSF49785">
    <property type="entry name" value="Galactose-binding domain-like"/>
    <property type="match status" value="3"/>
</dbReference>
<dbReference type="PROSITE" id="PS51175">
    <property type="entry name" value="CBM6"/>
    <property type="match status" value="3"/>
</dbReference>